<keyword evidence="4 5" id="KW-0418">Kinase</keyword>
<protein>
    <recommendedName>
        <fullName evidence="5 7">Adenylate kinase</fullName>
        <shortName evidence="5">AK</shortName>
        <ecNumber evidence="5 7">2.7.4.3</ecNumber>
    </recommendedName>
    <alternativeName>
        <fullName evidence="5">ATP-AMP transphosphorylase</fullName>
    </alternativeName>
    <alternativeName>
        <fullName evidence="5">ATP:AMP phosphotransferase</fullName>
    </alternativeName>
    <alternativeName>
        <fullName evidence="5">Adenylate monophosphate kinase</fullName>
    </alternativeName>
</protein>
<dbReference type="PRINTS" id="PR00094">
    <property type="entry name" value="ADENYLTKNASE"/>
</dbReference>
<dbReference type="InterPro" id="IPR027417">
    <property type="entry name" value="P-loop_NTPase"/>
</dbReference>
<dbReference type="InterPro" id="IPR000850">
    <property type="entry name" value="Adenylat/UMP-CMP_kin"/>
</dbReference>
<dbReference type="Pfam" id="PF00406">
    <property type="entry name" value="ADK"/>
    <property type="match status" value="1"/>
</dbReference>
<dbReference type="PANTHER" id="PTHR23359">
    <property type="entry name" value="NUCLEOTIDE KINASE"/>
    <property type="match status" value="1"/>
</dbReference>
<gene>
    <name evidence="5" type="primary">adk</name>
    <name evidence="8" type="ORF">COU90_00815</name>
</gene>
<comment type="subunit">
    <text evidence="5 7">Monomer.</text>
</comment>
<comment type="caution">
    <text evidence="8">The sequence shown here is derived from an EMBL/GenBank/DDBJ whole genome shotgun (WGS) entry which is preliminary data.</text>
</comment>
<dbReference type="HAMAP" id="MF_00235">
    <property type="entry name" value="Adenylate_kinase_Adk"/>
    <property type="match status" value="1"/>
</dbReference>
<dbReference type="EC" id="2.7.4.3" evidence="5 7"/>
<comment type="caution">
    <text evidence="5">Lacks conserved residue(s) required for the propagation of feature annotation.</text>
</comment>
<sequence>MPNQKPLNVFFLGLSGSGKGTQVAMLKSVLEKKYPVHMISTGDLLRSLLTKDTVAAINTKKVLDKGGLMPSAVALSLWVYKVCEDVKEGEGILFESSPRSAWEAEAAVEMMTFLERRTETRAIYLFVPEEDIKERLLKRRRHDDNEEAIKGRIAFFREHVIPAIEYFRKEKMLIEIDGSGDVDAIHAHIIKALNLA</sequence>
<comment type="function">
    <text evidence="5">Catalyzes the reversible transfer of the terminal phosphate group between ATP and AMP. Plays an important role in cellular energy homeostasis and in adenine nucleotide metabolism.</text>
</comment>
<dbReference type="EMBL" id="PFEF01000003">
    <property type="protein sequence ID" value="PJE64793.1"/>
    <property type="molecule type" value="Genomic_DNA"/>
</dbReference>
<accession>A0A2M8KY20</accession>
<evidence type="ECO:0000256" key="4">
    <source>
        <dbReference type="ARBA" id="ARBA00022777"/>
    </source>
</evidence>
<feature type="binding site" evidence="5">
    <location>
        <begin position="16"/>
        <end position="21"/>
    </location>
    <ligand>
        <name>ATP</name>
        <dbReference type="ChEBI" id="CHEBI:30616"/>
    </ligand>
</feature>
<dbReference type="SUPFAM" id="SSF52540">
    <property type="entry name" value="P-loop containing nucleoside triphosphate hydrolases"/>
    <property type="match status" value="1"/>
</dbReference>
<feature type="binding site" evidence="5">
    <location>
        <position position="141"/>
    </location>
    <ligand>
        <name>AMP</name>
        <dbReference type="ChEBI" id="CHEBI:456215"/>
    </ligand>
</feature>
<evidence type="ECO:0000256" key="7">
    <source>
        <dbReference type="RuleBase" id="RU003331"/>
    </source>
</evidence>
<feature type="binding site" evidence="5">
    <location>
        <position position="180"/>
    </location>
    <ligand>
        <name>ATP</name>
        <dbReference type="ChEBI" id="CHEBI:30616"/>
    </ligand>
</feature>
<dbReference type="GO" id="GO:0005524">
    <property type="term" value="F:ATP binding"/>
    <property type="evidence" value="ECO:0007669"/>
    <property type="project" value="UniProtKB-UniRule"/>
</dbReference>
<evidence type="ECO:0000313" key="8">
    <source>
        <dbReference type="EMBL" id="PJE64793.1"/>
    </source>
</evidence>
<reference evidence="9" key="1">
    <citation type="submission" date="2017-09" db="EMBL/GenBank/DDBJ databases">
        <title>Depth-based differentiation of microbial function through sediment-hosted aquifers and enrichment of novel symbionts in the deep terrestrial subsurface.</title>
        <authorList>
            <person name="Probst A.J."/>
            <person name="Ladd B."/>
            <person name="Jarett J.K."/>
            <person name="Geller-Mcgrath D.E."/>
            <person name="Sieber C.M.K."/>
            <person name="Emerson J.B."/>
            <person name="Anantharaman K."/>
            <person name="Thomas B.C."/>
            <person name="Malmstrom R."/>
            <person name="Stieglmeier M."/>
            <person name="Klingl A."/>
            <person name="Woyke T."/>
            <person name="Ryan C.M."/>
            <person name="Banfield J.F."/>
        </authorList>
    </citation>
    <scope>NUCLEOTIDE SEQUENCE [LARGE SCALE GENOMIC DNA]</scope>
</reference>
<comment type="similarity">
    <text evidence="5 6">Belongs to the adenylate kinase family.</text>
</comment>
<keyword evidence="2 5" id="KW-0545">Nucleotide biosynthesis</keyword>
<feature type="binding site" evidence="5">
    <location>
        <begin position="67"/>
        <end position="69"/>
    </location>
    <ligand>
        <name>AMP</name>
        <dbReference type="ChEBI" id="CHEBI:456215"/>
    </ligand>
</feature>
<comment type="catalytic activity">
    <reaction evidence="5 7">
        <text>AMP + ATP = 2 ADP</text>
        <dbReference type="Rhea" id="RHEA:12973"/>
        <dbReference type="ChEBI" id="CHEBI:30616"/>
        <dbReference type="ChEBI" id="CHEBI:456215"/>
        <dbReference type="ChEBI" id="CHEBI:456216"/>
        <dbReference type="EC" id="2.7.4.3"/>
    </reaction>
</comment>
<dbReference type="GO" id="GO:0044209">
    <property type="term" value="P:AMP salvage"/>
    <property type="evidence" value="ECO:0007669"/>
    <property type="project" value="UniProtKB-UniRule"/>
</dbReference>
<feature type="binding site" evidence="5">
    <location>
        <position position="41"/>
    </location>
    <ligand>
        <name>AMP</name>
        <dbReference type="ChEBI" id="CHEBI:456215"/>
    </ligand>
</feature>
<dbReference type="CDD" id="cd01428">
    <property type="entry name" value="ADK"/>
    <property type="match status" value="1"/>
</dbReference>
<dbReference type="GO" id="GO:0005737">
    <property type="term" value="C:cytoplasm"/>
    <property type="evidence" value="ECO:0007669"/>
    <property type="project" value="UniProtKB-SubCell"/>
</dbReference>
<keyword evidence="5 7" id="KW-0067">ATP-binding</keyword>
<feature type="binding site" evidence="5">
    <location>
        <position position="139"/>
    </location>
    <ligand>
        <name>ATP</name>
        <dbReference type="ChEBI" id="CHEBI:30616"/>
    </ligand>
</feature>
<evidence type="ECO:0000313" key="9">
    <source>
        <dbReference type="Proteomes" id="UP000229098"/>
    </source>
</evidence>
<name>A0A2M8KY20_9BACT</name>
<keyword evidence="3 5" id="KW-0547">Nucleotide-binding</keyword>
<feature type="binding site" evidence="5">
    <location>
        <position position="46"/>
    </location>
    <ligand>
        <name>AMP</name>
        <dbReference type="ChEBI" id="CHEBI:456215"/>
    </ligand>
</feature>
<organism evidence="8 9">
    <name type="scientific">Candidatus Ryanbacteria bacterium CG10_big_fil_rev_8_21_14_0_10_43_42</name>
    <dbReference type="NCBI Taxonomy" id="1974864"/>
    <lineage>
        <taxon>Bacteria</taxon>
        <taxon>Candidatus Ryaniibacteriota</taxon>
    </lineage>
</organism>
<feature type="binding site" evidence="5">
    <location>
        <position position="152"/>
    </location>
    <ligand>
        <name>AMP</name>
        <dbReference type="ChEBI" id="CHEBI:456215"/>
    </ligand>
</feature>
<comment type="domain">
    <text evidence="5">Consists of three domains, a large central CORE domain and two small peripheral domains, NMPbind and LID, which undergo movements during catalysis. The LID domain closes over the site of phosphoryl transfer upon ATP binding. Assembling and dissambling the active center during each catalytic cycle provides an effective means to prevent ATP hydrolysis.</text>
</comment>
<keyword evidence="1 5" id="KW-0808">Transferase</keyword>
<evidence type="ECO:0000256" key="2">
    <source>
        <dbReference type="ARBA" id="ARBA00022727"/>
    </source>
</evidence>
<dbReference type="GO" id="GO:0004017">
    <property type="term" value="F:AMP kinase activity"/>
    <property type="evidence" value="ECO:0007669"/>
    <property type="project" value="UniProtKB-UniRule"/>
</dbReference>
<dbReference type="Proteomes" id="UP000229098">
    <property type="component" value="Unassembled WGS sequence"/>
</dbReference>
<dbReference type="Gene3D" id="3.40.50.300">
    <property type="entry name" value="P-loop containing nucleotide triphosphate hydrolases"/>
    <property type="match status" value="1"/>
</dbReference>
<dbReference type="UniPathway" id="UPA00588">
    <property type="reaction ID" value="UER00649"/>
</dbReference>
<proteinExistence type="inferred from homology"/>
<keyword evidence="5" id="KW-0963">Cytoplasm</keyword>
<evidence type="ECO:0000256" key="6">
    <source>
        <dbReference type="RuleBase" id="RU003330"/>
    </source>
</evidence>
<evidence type="ECO:0000256" key="3">
    <source>
        <dbReference type="ARBA" id="ARBA00022741"/>
    </source>
</evidence>
<comment type="pathway">
    <text evidence="5">Purine metabolism; AMP biosynthesis via salvage pathway; AMP from ADP: step 1/1.</text>
</comment>
<evidence type="ECO:0000256" key="5">
    <source>
        <dbReference type="HAMAP-Rule" id="MF_00235"/>
    </source>
</evidence>
<comment type="subcellular location">
    <subcellularLocation>
        <location evidence="5 7">Cytoplasm</location>
    </subcellularLocation>
</comment>
<feature type="region of interest" description="NMP" evidence="5">
    <location>
        <begin position="40"/>
        <end position="69"/>
    </location>
</feature>
<dbReference type="AlphaFoldDB" id="A0A2M8KY20"/>
<evidence type="ECO:0000256" key="1">
    <source>
        <dbReference type="ARBA" id="ARBA00022679"/>
    </source>
</evidence>